<dbReference type="Gene3D" id="2.130.10.10">
    <property type="entry name" value="YVTN repeat-like/Quinoprotein amine dehydrogenase"/>
    <property type="match status" value="1"/>
</dbReference>
<sequence length="368" mass="39862">MQSENQRPKLLLLGTFDQYIHSAIFDPTTKTLRAGHTNKASMKPTWITQHPVHPHIVYSNGHTEGKVFCNSIIDESTGELQVISEITTGGEAPTHMSVLPDGSALIIAHYRSGTTGYLPLSPSGSFSETAEVKHYLPPMIPYILDHSRQGVPHAHQVLNGPGSDGQVYVPDLGYNQVLRLKYDPNGWRASAPFEGFLPGDGPRHSALHPNGNLGKYLYTLCEMSSTIVIHMIAKPATPIGRLSVVPSVIGPGAKPIAAAINILPSNTPRGPHLLLATNRDLGLDEGDAIALYCVEDDGAISFLRHEKGVGKHLRGMAIDSDNRWICVAGRHGGGIAVYERIGEEGLDIKEVARLADVQQVIAPMWVRN</sequence>
<dbReference type="VEuPathDB" id="FungiDB:I302_01205"/>
<dbReference type="InterPro" id="IPR019405">
    <property type="entry name" value="Lactonase_7-beta_prop"/>
</dbReference>
<dbReference type="EMBL" id="KI894018">
    <property type="protein sequence ID" value="OCF29693.1"/>
    <property type="molecule type" value="Genomic_DNA"/>
</dbReference>
<dbReference type="InterPro" id="IPR015943">
    <property type="entry name" value="WD40/YVTN_repeat-like_dom_sf"/>
</dbReference>
<name>A0A1B9GF70_9TREE</name>
<dbReference type="STRING" id="1296100.A0A1B9GF70"/>
<organism evidence="2">
    <name type="scientific">Kwoniella bestiolae CBS 10118</name>
    <dbReference type="NCBI Taxonomy" id="1296100"/>
    <lineage>
        <taxon>Eukaryota</taxon>
        <taxon>Fungi</taxon>
        <taxon>Dikarya</taxon>
        <taxon>Basidiomycota</taxon>
        <taxon>Agaricomycotina</taxon>
        <taxon>Tremellomycetes</taxon>
        <taxon>Tremellales</taxon>
        <taxon>Cryptococcaceae</taxon>
        <taxon>Kwoniella</taxon>
    </lineage>
</organism>
<evidence type="ECO:0000256" key="1">
    <source>
        <dbReference type="ARBA" id="ARBA00005564"/>
    </source>
</evidence>
<dbReference type="GO" id="GO:0017057">
    <property type="term" value="F:6-phosphogluconolactonase activity"/>
    <property type="evidence" value="ECO:0007669"/>
    <property type="project" value="TreeGrafter"/>
</dbReference>
<dbReference type="PANTHER" id="PTHR30344">
    <property type="entry name" value="6-PHOSPHOGLUCONOLACTONASE-RELATED"/>
    <property type="match status" value="1"/>
</dbReference>
<evidence type="ECO:0000313" key="2">
    <source>
        <dbReference type="EMBL" id="OCF29693.1"/>
    </source>
</evidence>
<gene>
    <name evidence="2" type="ORF">I302_01205</name>
</gene>
<dbReference type="PANTHER" id="PTHR30344:SF1">
    <property type="entry name" value="6-PHOSPHOGLUCONOLACTONASE"/>
    <property type="match status" value="1"/>
</dbReference>
<reference evidence="2" key="2">
    <citation type="submission" date="2014-01" db="EMBL/GenBank/DDBJ databases">
        <title>Evolution of pathogenesis and genome organization in the Tremellales.</title>
        <authorList>
            <person name="Cuomo C."/>
            <person name="Litvintseva A."/>
            <person name="Heitman J."/>
            <person name="Chen Y."/>
            <person name="Sun S."/>
            <person name="Springer D."/>
            <person name="Dromer F."/>
            <person name="Young S."/>
            <person name="Zeng Q."/>
            <person name="Chapman S."/>
            <person name="Gujja S."/>
            <person name="Saif S."/>
            <person name="Birren B."/>
        </authorList>
    </citation>
    <scope>NUCLEOTIDE SEQUENCE</scope>
    <source>
        <strain evidence="2">CBS 10118</strain>
    </source>
</reference>
<comment type="similarity">
    <text evidence="1">Belongs to the cycloisomerase 2 family.</text>
</comment>
<dbReference type="OrthoDB" id="9972196at2759"/>
<protein>
    <recommendedName>
        <fullName evidence="3">6-phosphogluconolactonase</fullName>
    </recommendedName>
</protein>
<dbReference type="AlphaFoldDB" id="A0A1B9GF70"/>
<accession>A0A1B9GF70</accession>
<dbReference type="InterPro" id="IPR011045">
    <property type="entry name" value="N2O_reductase_N"/>
</dbReference>
<proteinExistence type="inferred from homology"/>
<dbReference type="SUPFAM" id="SSF50974">
    <property type="entry name" value="Nitrous oxide reductase, N-terminal domain"/>
    <property type="match status" value="1"/>
</dbReference>
<evidence type="ECO:0008006" key="3">
    <source>
        <dbReference type="Google" id="ProtNLM"/>
    </source>
</evidence>
<dbReference type="Pfam" id="PF10282">
    <property type="entry name" value="Lactonase"/>
    <property type="match status" value="1"/>
</dbReference>
<reference evidence="2" key="1">
    <citation type="submission" date="2013-07" db="EMBL/GenBank/DDBJ databases">
        <title>The Genome Sequence of Cryptococcus bestiolae CBS10118.</title>
        <authorList>
            <consortium name="The Broad Institute Genome Sequencing Platform"/>
            <person name="Cuomo C."/>
            <person name="Litvintseva A."/>
            <person name="Chen Y."/>
            <person name="Heitman J."/>
            <person name="Sun S."/>
            <person name="Springer D."/>
            <person name="Dromer F."/>
            <person name="Young S.K."/>
            <person name="Zeng Q."/>
            <person name="Gargeya S."/>
            <person name="Fitzgerald M."/>
            <person name="Abouelleil A."/>
            <person name="Alvarado L."/>
            <person name="Berlin A.M."/>
            <person name="Chapman S.B."/>
            <person name="Dewar J."/>
            <person name="Goldberg J."/>
            <person name="Griggs A."/>
            <person name="Gujja S."/>
            <person name="Hansen M."/>
            <person name="Howarth C."/>
            <person name="Imamovic A."/>
            <person name="Larimer J."/>
            <person name="McCowan C."/>
            <person name="Murphy C."/>
            <person name="Pearson M."/>
            <person name="Priest M."/>
            <person name="Roberts A."/>
            <person name="Saif S."/>
            <person name="Shea T."/>
            <person name="Sykes S."/>
            <person name="Wortman J."/>
            <person name="Nusbaum C."/>
            <person name="Birren B."/>
        </authorList>
    </citation>
    <scope>NUCLEOTIDE SEQUENCE [LARGE SCALE GENOMIC DNA]</scope>
    <source>
        <strain evidence="2">CBS 10118</strain>
    </source>
</reference>
<dbReference type="InterPro" id="IPR050282">
    <property type="entry name" value="Cycloisomerase_2"/>
</dbReference>